<dbReference type="PANTHER" id="PTHR30383">
    <property type="entry name" value="THIOESTERASE 1/PROTEASE 1/LYSOPHOSPHOLIPASE L1"/>
    <property type="match status" value="1"/>
</dbReference>
<protein>
    <recommendedName>
        <fullName evidence="2">SGNH hydrolase-type esterase domain-containing protein</fullName>
    </recommendedName>
</protein>
<dbReference type="Pfam" id="PF13472">
    <property type="entry name" value="Lipase_GDSL_2"/>
    <property type="match status" value="1"/>
</dbReference>
<feature type="domain" description="SGNH hydrolase-type esterase" evidence="2">
    <location>
        <begin position="33"/>
        <end position="205"/>
    </location>
</feature>
<evidence type="ECO:0000256" key="1">
    <source>
        <dbReference type="SAM" id="MobiDB-lite"/>
    </source>
</evidence>
<evidence type="ECO:0000313" key="4">
    <source>
        <dbReference type="Proteomes" id="UP000194903"/>
    </source>
</evidence>
<proteinExistence type="predicted"/>
<comment type="caution">
    <text evidence="3">The sequence shown here is derived from an EMBL/GenBank/DDBJ whole genome shotgun (WGS) entry which is preliminary data.</text>
</comment>
<dbReference type="OrthoDB" id="9777593at2"/>
<organism evidence="3 4">
    <name type="scientific">Butyricicoccus porcorum</name>
    <dbReference type="NCBI Taxonomy" id="1945634"/>
    <lineage>
        <taxon>Bacteria</taxon>
        <taxon>Bacillati</taxon>
        <taxon>Bacillota</taxon>
        <taxon>Clostridia</taxon>
        <taxon>Eubacteriales</taxon>
        <taxon>Butyricicoccaceae</taxon>
        <taxon>Butyricicoccus</taxon>
    </lineage>
</organism>
<dbReference type="GO" id="GO:0004622">
    <property type="term" value="F:phosphatidylcholine lysophospholipase activity"/>
    <property type="evidence" value="ECO:0007669"/>
    <property type="project" value="TreeGrafter"/>
</dbReference>
<dbReference type="PANTHER" id="PTHR30383:SF5">
    <property type="entry name" value="SGNH HYDROLASE-TYPE ESTERASE DOMAIN-CONTAINING PROTEIN"/>
    <property type="match status" value="1"/>
</dbReference>
<dbReference type="InterPro" id="IPR036514">
    <property type="entry name" value="SGNH_hydro_sf"/>
</dbReference>
<feature type="region of interest" description="Disordered" evidence="1">
    <location>
        <begin position="1"/>
        <end position="22"/>
    </location>
</feature>
<accession>A0A252F6K8</accession>
<name>A0A252F6K8_9FIRM</name>
<dbReference type="InterPro" id="IPR013830">
    <property type="entry name" value="SGNH_hydro"/>
</dbReference>
<reference evidence="3 4" key="1">
    <citation type="submission" date="2017-05" db="EMBL/GenBank/DDBJ databases">
        <title>Butyricicoccus porcorum sp. nov. a butyrate-producing bacterium from the swine intestinal tract.</title>
        <authorList>
            <person name="Trachsel J."/>
            <person name="Humphrey S."/>
            <person name="Allen H.K."/>
        </authorList>
    </citation>
    <scope>NUCLEOTIDE SEQUENCE [LARGE SCALE GENOMIC DNA]</scope>
    <source>
        <strain evidence="3">BB10</strain>
    </source>
</reference>
<sequence length="216" mass="24109">MGNERGDSVPARLHRSEEKERKNVNWSEQKTIFLGDSITEGYGVSDGECWVDAMPGKNRNRGISGDTTAGMRRRFSAHVLRDAPDRVVIMGGINDLSEGGTLAGVEENLFYMYEQAQRSGIVLVPAVCVQPDFNELLNNDWAAFLPGLHGLPEKLDALAQWIRAYARDNGCICLDFAQKFPEYTHDGYCRYFSDGVHPNARGHAIMADIARKILYP</sequence>
<dbReference type="InterPro" id="IPR051532">
    <property type="entry name" value="Ester_Hydrolysis_Enzymes"/>
</dbReference>
<evidence type="ECO:0000313" key="3">
    <source>
        <dbReference type="EMBL" id="OUM21352.1"/>
    </source>
</evidence>
<dbReference type="Proteomes" id="UP000194903">
    <property type="component" value="Unassembled WGS sequence"/>
</dbReference>
<dbReference type="Gene3D" id="3.40.50.1110">
    <property type="entry name" value="SGNH hydrolase"/>
    <property type="match status" value="1"/>
</dbReference>
<keyword evidence="4" id="KW-1185">Reference proteome</keyword>
<dbReference type="AlphaFoldDB" id="A0A252F6K8"/>
<dbReference type="SUPFAM" id="SSF52266">
    <property type="entry name" value="SGNH hydrolase"/>
    <property type="match status" value="1"/>
</dbReference>
<dbReference type="EMBL" id="NHOC01000002">
    <property type="protein sequence ID" value="OUM21352.1"/>
    <property type="molecule type" value="Genomic_DNA"/>
</dbReference>
<gene>
    <name evidence="3" type="ORF">CBW42_01920</name>
</gene>
<evidence type="ECO:0000259" key="2">
    <source>
        <dbReference type="Pfam" id="PF13472"/>
    </source>
</evidence>